<organism evidence="1 2">
    <name type="scientific">Arcanobacterium haemolyticum (strain ATCC 9345 / DSM 20595 / CCM 5947 / CCUG 17215 / LMG 16163 / NBRC 15585 / NCTC 8452 / 11018)</name>
    <dbReference type="NCBI Taxonomy" id="644284"/>
    <lineage>
        <taxon>Bacteria</taxon>
        <taxon>Bacillati</taxon>
        <taxon>Actinomycetota</taxon>
        <taxon>Actinomycetes</taxon>
        <taxon>Actinomycetales</taxon>
        <taxon>Actinomycetaceae</taxon>
        <taxon>Arcanobacterium</taxon>
    </lineage>
</organism>
<dbReference type="AlphaFoldDB" id="D7BMJ9"/>
<dbReference type="Proteomes" id="UP000000376">
    <property type="component" value="Chromosome"/>
</dbReference>
<keyword evidence="2" id="KW-1185">Reference proteome</keyword>
<sequence>MQIIPGLPVLWREVDQIQIGYDPRTGVILSGLAPHELEFVDSLSRPQSDLELAHRARQLHLSQPRVRDIVAMLDKAQVITTSQVGSPDVASSLRVRGHAPQYRSTAHVRFARGDYVSVVAALILADAGVGIITCRDNASVQETDHPQMAENYTGIPRHLALTHVLRARGMMNDEVIPPTVAVETGPYVINPVNGNHWLSAGIPVVHACIEEVDVVVGPTTIPHESACASCMYLHYADADPFWNRLAMQAFGRTDVLADIASMELAGAHIAREVLALIDRLSPSLTNRIVRIGPTPATPQLFEVPPHLSCGCSAAGSD</sequence>
<evidence type="ECO:0000313" key="2">
    <source>
        <dbReference type="Proteomes" id="UP000000376"/>
    </source>
</evidence>
<dbReference type="OrthoDB" id="4426339at2"/>
<dbReference type="STRING" id="644284.Arch_0394"/>
<accession>D7BMJ9</accession>
<dbReference type="HOGENOM" id="CLU_042635_3_0_11"/>
<dbReference type="Gene3D" id="3.40.50.720">
    <property type="entry name" value="NAD(P)-binding Rossmann-like Domain"/>
    <property type="match status" value="1"/>
</dbReference>
<dbReference type="GO" id="GO:0008641">
    <property type="term" value="F:ubiquitin-like modifier activating enzyme activity"/>
    <property type="evidence" value="ECO:0007669"/>
    <property type="project" value="InterPro"/>
</dbReference>
<evidence type="ECO:0000313" key="1">
    <source>
        <dbReference type="EMBL" id="ADH92148.1"/>
    </source>
</evidence>
<dbReference type="InterPro" id="IPR035985">
    <property type="entry name" value="Ubiquitin-activating_enz"/>
</dbReference>
<dbReference type="KEGG" id="ahe:Arch_0394"/>
<dbReference type="eggNOG" id="COG0476">
    <property type="taxonomic scope" value="Bacteria"/>
</dbReference>
<name>D7BMJ9_ARCHD</name>
<reference evidence="1 2" key="1">
    <citation type="journal article" date="2010" name="Stand. Genomic Sci.">
        <title>Complete genome sequence of Arcanobacterium haemolyticum type strain (11018).</title>
        <authorList>
            <person name="Yasawong M."/>
            <person name="Teshima H."/>
            <person name="Lapidus A."/>
            <person name="Nolan M."/>
            <person name="Lucas S."/>
            <person name="Glavina Del Rio T."/>
            <person name="Tice H."/>
            <person name="Cheng J."/>
            <person name="Bruce D."/>
            <person name="Detter C."/>
            <person name="Tapia R."/>
            <person name="Han C."/>
            <person name="Goodwin L."/>
            <person name="Pitluck S."/>
            <person name="Liolios K."/>
            <person name="Ivanova N."/>
            <person name="Mavromatis K."/>
            <person name="Mikhailova N."/>
            <person name="Pati A."/>
            <person name="Chen A."/>
            <person name="Palaniappan K."/>
            <person name="Land M."/>
            <person name="Hauser L."/>
            <person name="Chang Y."/>
            <person name="Jeffries C."/>
            <person name="Rohde M."/>
            <person name="Sikorski J."/>
            <person name="Pukall R."/>
            <person name="Goker M."/>
            <person name="Woyke T."/>
            <person name="Bristow J."/>
            <person name="Eisen J."/>
            <person name="Markowitz V."/>
            <person name="Hugenholtz P."/>
            <person name="Kyrpides N."/>
            <person name="Klenk H."/>
        </authorList>
    </citation>
    <scope>NUCLEOTIDE SEQUENCE [LARGE SCALE GENOMIC DNA]</scope>
    <source>
        <strain evidence="2">ATCC 9345 / DSM 20595 / CCUG 17215 / LMG 16163 / NBRC 15585 / NCTC 8452 / 11018</strain>
    </source>
</reference>
<dbReference type="SUPFAM" id="SSF69572">
    <property type="entry name" value="Activating enzymes of the ubiquitin-like proteins"/>
    <property type="match status" value="1"/>
</dbReference>
<gene>
    <name evidence="1" type="ordered locus">Arch_0394</name>
</gene>
<protein>
    <recommendedName>
        <fullName evidence="3">UBA/THIF-type NAD/FAD binding protein</fullName>
    </recommendedName>
</protein>
<dbReference type="RefSeq" id="WP_013169646.1">
    <property type="nucleotide sequence ID" value="NC_014218.1"/>
</dbReference>
<evidence type="ECO:0008006" key="3">
    <source>
        <dbReference type="Google" id="ProtNLM"/>
    </source>
</evidence>
<dbReference type="EMBL" id="CP002045">
    <property type="protein sequence ID" value="ADH92148.1"/>
    <property type="molecule type" value="Genomic_DNA"/>
</dbReference>
<proteinExistence type="predicted"/>